<evidence type="ECO:0000313" key="5">
    <source>
        <dbReference type="Proteomes" id="UP001600424"/>
    </source>
</evidence>
<dbReference type="InterPro" id="IPR029030">
    <property type="entry name" value="Caspase-like_dom_sf"/>
</dbReference>
<dbReference type="EMBL" id="JBHTRV010000013">
    <property type="protein sequence ID" value="MFE5981784.1"/>
    <property type="molecule type" value="Genomic_DNA"/>
</dbReference>
<organism evidence="4 5">
    <name type="scientific">Streptomyces wedmorensis</name>
    <dbReference type="NCBI Taxonomy" id="43759"/>
    <lineage>
        <taxon>Bacteria</taxon>
        <taxon>Bacillati</taxon>
        <taxon>Actinomycetota</taxon>
        <taxon>Actinomycetes</taxon>
        <taxon>Kitasatosporales</taxon>
        <taxon>Streptomycetaceae</taxon>
        <taxon>Streptomyces</taxon>
    </lineage>
</organism>
<comment type="caution">
    <text evidence="4">The sequence shown here is derived from an EMBL/GenBank/DDBJ whole genome shotgun (WGS) entry which is preliminary data.</text>
</comment>
<keyword evidence="5" id="KW-1185">Reference proteome</keyword>
<evidence type="ECO:0000259" key="2">
    <source>
        <dbReference type="Pfam" id="PF00656"/>
    </source>
</evidence>
<dbReference type="Pfam" id="PF00656">
    <property type="entry name" value="Peptidase_C14"/>
    <property type="match status" value="1"/>
</dbReference>
<accession>A0ABW6IW11</accession>
<dbReference type="Gene3D" id="3.30.565.10">
    <property type="entry name" value="Histidine kinase-like ATPase, C-terminal domain"/>
    <property type="match status" value="1"/>
</dbReference>
<evidence type="ECO:0000259" key="3">
    <source>
        <dbReference type="Pfam" id="PF24401"/>
    </source>
</evidence>
<protein>
    <submittedName>
        <fullName evidence="4">Caspase family protein</fullName>
    </submittedName>
</protein>
<sequence>MSATTDTSADTTEEQVTGRRRALLIGVGRTGFLERDEALSRRFPPLGFVDRDVELVGTALAASGYTVAALHPGHPSPERRDTGVGSIVSAVEEFLLSCAAGDTAFLYVSAHGVTVGEREYLLTSDARPRADGSLIAQTILETAPDVLLGAIPEGVTVVVCLDTCRGDQPSSATQPRLTRLVDSSYENVAWLRGSGPGQPAYADPEKGSFFGIALSEALSPQSPPRTFEKVHAFVRARVHRLTSLLTEPPPTVEFQCAEELAARLVLCEGSEETELWTEAVDASVLWRHTSQPAVHERVKDRLADLAREVAKSRLGTDSALATPWSDPAYPIRVVERLGHLVESAALTGRELLSPAETAALLAAPLLHEGVVAVALSELAALRPDRIDRSEDGRGRTVTTSHDRLVCDAARDVSRAHSQVGQTAETLRRRHLPAPATAADHWLRHRFIADWDLLWDGTGDYAAIDHLIDRVVTAVAAGGPGEPSPQNRVLIDRQIRQVLAHVTVAPGSSPRINHTGEPRWSEHPAVSGNTWRARDLAYLVWLASLLAADPRRMSSALVDHLGSAHRRLVPSEVVAALAEYRLHPLAEPPANGTDGAYDLAVNFHCPHPALHAALEELAAIADASVRALHKSWKEARTTAPDLLRGIPRKVTTEFLEPLEQQYTKPLERFRLAEDEIRPLLMGTQLYGDKMLAVRELYQNALDACRHRQLRAAYGEKLGKCGATDREPAITFVQGYDDEDRPYIECRDTGTGMSRKKLTSMFARAGKRYEQDPDFVQERRNWRRAGIEPVPFNSRFGIGVFSYFMLAEEVVVTTAAVDPHGNPSRTEAPLQATIQSGSGLLEIRDTTTAPTTGGTTVRLYLNADGETPPSLVETLRKLLWVSDHHVTAVELDQDGNRIRSAEWTPGELQASEDWPARPARAGEDAWLVQGRGQLLLDGVVIRNAPKVDGYVVNLREQDQPVPTVDRNGLISYDEEGVKHRLLAAVPEAAASFEQISLRWLWGLARSEAELAVRLFDSLDDTSVGILHTMGDEHSLAASSFRLRSVGCLPTDRSVMGFNYFSLLLGETRFAEGSVLARWRSSVLGVLRGREEPFSPDGYPEPIGLDVLLFERGAPNDSWKSALRTAALTRKPLAVAVRAQRRYAITGIWVPEISDVRALREFRPTRVMADLAAAYVEARRHEAQDWGRPAAFAPLLPVAAAHGITLTEALSSARELVRHVPLPGWEDVPHLSEGVVLEAEAAALATSGDMVTTGSAAAWEEGIVQPVDLLTRAPLVEQRERLVGRIDDLKVLGFSLGPAVSEVTLGHRALTGDERRLLSKKVDSDASWVEGALTMFEVLGRSARMNIPVGRVVSQINGLTAATGVSAPPVPDEVVDWTAPPWVAGLLPWQDESPAPIGPWRLLAELRHSASLSDVETTHRDLWHLDACGVLAPGCAALVEPNAQQIVQNPLVERLLNVVHPNTIYSTGRWDLDTNGLGLEPLSHLATRQQTTLGEQADLYADLGLPVPLKTADLPPTLRTLYFHGAIDVLFPYGSNHRMSFRTELTRHQLLLV</sequence>
<feature type="domain" description="Peptidase C14 caspase" evidence="2">
    <location>
        <begin position="45"/>
        <end position="240"/>
    </location>
</feature>
<dbReference type="InterPro" id="IPR036890">
    <property type="entry name" value="HATPase_C_sf"/>
</dbReference>
<dbReference type="Proteomes" id="UP001600424">
    <property type="component" value="Unassembled WGS sequence"/>
</dbReference>
<dbReference type="Pfam" id="PF24401">
    <property type="entry name" value="iHD-CE"/>
    <property type="match status" value="1"/>
</dbReference>
<dbReference type="InterPro" id="IPR056506">
    <property type="entry name" value="iHD-CE"/>
</dbReference>
<proteinExistence type="predicted"/>
<dbReference type="RefSeq" id="WP_386252079.1">
    <property type="nucleotide sequence ID" value="NZ_JBHTRV010000013.1"/>
</dbReference>
<feature type="region of interest" description="Disordered" evidence="1">
    <location>
        <begin position="505"/>
        <end position="524"/>
    </location>
</feature>
<reference evidence="4 5" key="1">
    <citation type="submission" date="2024-09" db="EMBL/GenBank/DDBJ databases">
        <title>The Natural Products Discovery Center: Release of the First 8490 Sequenced Strains for Exploring Actinobacteria Biosynthetic Diversity.</title>
        <authorList>
            <person name="Kalkreuter E."/>
            <person name="Kautsar S.A."/>
            <person name="Yang D."/>
            <person name="Bader C.D."/>
            <person name="Teijaro C.N."/>
            <person name="Fluegel L."/>
            <person name="Davis C.M."/>
            <person name="Simpson J.R."/>
            <person name="Lauterbach L."/>
            <person name="Steele A.D."/>
            <person name="Gui C."/>
            <person name="Meng S."/>
            <person name="Li G."/>
            <person name="Viehrig K."/>
            <person name="Ye F."/>
            <person name="Su P."/>
            <person name="Kiefer A.F."/>
            <person name="Nichols A."/>
            <person name="Cepeda A.J."/>
            <person name="Yan W."/>
            <person name="Fan B."/>
            <person name="Jiang Y."/>
            <person name="Adhikari A."/>
            <person name="Zheng C.-J."/>
            <person name="Schuster L."/>
            <person name="Cowan T.M."/>
            <person name="Smanski M.J."/>
            <person name="Chevrette M.G."/>
            <person name="De Carvalho L.P.S."/>
            <person name="Shen B."/>
        </authorList>
    </citation>
    <scope>NUCLEOTIDE SEQUENCE [LARGE SCALE GENOMIC DNA]</scope>
    <source>
        <strain evidence="4 5">NPDC056472</strain>
    </source>
</reference>
<dbReference type="SUPFAM" id="SSF52129">
    <property type="entry name" value="Caspase-like"/>
    <property type="match status" value="1"/>
</dbReference>
<dbReference type="PANTHER" id="PTHR22576">
    <property type="entry name" value="MUCOSA ASSOCIATED LYMPHOID TISSUE LYMPHOMA TRANSLOCATION PROTEIN 1/PARACASPASE"/>
    <property type="match status" value="1"/>
</dbReference>
<gene>
    <name evidence="4" type="ORF">ACFQ63_19020</name>
</gene>
<name>A0ABW6IW11_STRWE</name>
<dbReference type="SUPFAM" id="SSF55874">
    <property type="entry name" value="ATPase domain of HSP90 chaperone/DNA topoisomerase II/histidine kinase"/>
    <property type="match status" value="1"/>
</dbReference>
<dbReference type="Gene3D" id="3.40.50.1460">
    <property type="match status" value="1"/>
</dbReference>
<dbReference type="PANTHER" id="PTHR22576:SF37">
    <property type="entry name" value="MUCOSA-ASSOCIATED LYMPHOID TISSUE LYMPHOMA TRANSLOCATION PROTEIN 1"/>
    <property type="match status" value="1"/>
</dbReference>
<dbReference type="InterPro" id="IPR052039">
    <property type="entry name" value="Caspase-related_regulators"/>
</dbReference>
<evidence type="ECO:0000256" key="1">
    <source>
        <dbReference type="SAM" id="MobiDB-lite"/>
    </source>
</evidence>
<feature type="domain" description="iHD-CE" evidence="3">
    <location>
        <begin position="276"/>
        <end position="656"/>
    </location>
</feature>
<dbReference type="InterPro" id="IPR011600">
    <property type="entry name" value="Pept_C14_caspase"/>
</dbReference>
<evidence type="ECO:0000313" key="4">
    <source>
        <dbReference type="EMBL" id="MFE5981784.1"/>
    </source>
</evidence>